<evidence type="ECO:0000256" key="10">
    <source>
        <dbReference type="ARBA" id="ARBA00023136"/>
    </source>
</evidence>
<dbReference type="InterPro" id="IPR003961">
    <property type="entry name" value="FN3_dom"/>
</dbReference>
<feature type="domain" description="Ig-like" evidence="16">
    <location>
        <begin position="687"/>
        <end position="772"/>
    </location>
</feature>
<evidence type="ECO:0000256" key="6">
    <source>
        <dbReference type="ARBA" id="ARBA00022729"/>
    </source>
</evidence>
<evidence type="ECO:0000256" key="8">
    <source>
        <dbReference type="ARBA" id="ARBA00022989"/>
    </source>
</evidence>
<dbReference type="PANTHER" id="PTHR11640">
    <property type="entry name" value="NEPHRIN"/>
    <property type="match status" value="1"/>
</dbReference>
<evidence type="ECO:0000256" key="3">
    <source>
        <dbReference type="ARBA" id="ARBA00008637"/>
    </source>
</evidence>
<sequence>MSVLRRKRKKSRGVSQSLQVNNLQQLQEPSVDQEDKKTLLSLGVTQQDFQRSGVSGGMDFLSAWIVSASALPFLCLMWGTRAQQAFRTEPRNLTVRMGATAVLRCELLRASGTVQWVKDGLLLGPQRSLPGFPRYSMIGNPKRGQYHLQIEKAQLEDDAPFECQAGQSESSGAVVSSTAWVNVLIPPSIPYFEVDMATPWVAGKKYTVTCVAPEAKPVAEITLYKDGVELTGAESFTMSGSEDKLLNTHAQVTVTVLSSDNGRQLACHAKNPALSRPVETKLTMSVYFPPQPPVIVGLDSEEVKAGRMLVLECVSHGGNPLATLHWTKNGKVLSKTWEEDNVKQKSSSVINLKITPADNQAELCCESVNLVSLSPLAVRHKITVLFEPAEVILLGSFTAVEGQELNLGCFATSSNPPVQIRWWLGHKELNNTVVTVEEGVNGGMTTMSNMTHQVSREEDGLKLTCEAFNKGTHFSKTQMTKLNVFYPPQKVWLDAPPPDAPLHAGTRVRLTCFSTGGNPTGTLTWFKNGKAVTYAMRQTSFERGVARELVLILTASDNMAAYRCDATNEAEKTISAHTKLMVYYTAISMKITTTQEELRRGQMLTLECLAGSSNPKANISWSLGPQRFPGVEQPPRTAQYEGVSVRSSLSLNLSSQHHNQNVICQAYSPVLTEGTNTFFKLNVLYPPEFSPLQPNQVQVVEDDTATIPLLVSANPEEVSCVWLHGGETLLRGDAGLYGFSLEIKNVTRKDAGVYTVKCTNEEGVNQTSIMLDVQYAPSVKAEKDPVFVSMGETADLICVADANPIISDMFSWKWMGDGEVEMGEEAQEDESGLLTIHDVTRAHAGIYQCTADNGIAPPASVNVQLVVQFKPELQKGAQWRKVASRGDGTTTAEVVCQAEGIPRVDFSWEKKGQRMDFANPRYEERTAREGSFHTSTVRVVNVSVAHDYAVFSCTARNTLGEDKLDIQLVSTSHPDPPSSFRQLSVAHDSVTLEWIPGFNGGLWQRFRIRYRWDRSVSYLYVDVFPPRATTFTVTGLQPVTTYNFSVNALNAMGESDYADNNAVLTITTKEGPEPEEIPADDDSVSQSARELPVYLTVVFTGVFGVLLVLNSLGCFLRQRWKRGRRQAGASGGSVLDGKKAGEVGSSQSTVNNSNKYESREKINPAAQRTLLVESGSETDSNVYESYAAESSHYYYPTDDYMPGLSPHPEETRGHDVTSHSHFYEDVRDGGPYQDILAPALPPPRSLFDHTLPHQRNNWRSPTYHQVSERAREFTEIYLASLTFLVVMCKVSRAHAPTTPDQMESVSAYVENLKTSPTALSPTGRRDGSRQDVDSSPGTSPAEQTTDRRISTSNPVKLTITTSAPKNKTTMPHTEVTSTPASKVTSFRSVTERTTKNETHQAVACDTKCDQDFTYDYQSLRFAGLSIAAILFIMGIMVISCGKVCRLPKFHKRSSK</sequence>
<dbReference type="CDD" id="cd00096">
    <property type="entry name" value="Ig"/>
    <property type="match status" value="1"/>
</dbReference>
<dbReference type="FunFam" id="2.60.40.10:FF:000077">
    <property type="entry name" value="Kirre like nephrin family adhesion molecule 3"/>
    <property type="match status" value="1"/>
</dbReference>
<comment type="similarity">
    <text evidence="2">Belongs to the FXYD family.</text>
</comment>
<dbReference type="InterPro" id="IPR013783">
    <property type="entry name" value="Ig-like_fold"/>
</dbReference>
<dbReference type="GO" id="GO:0043269">
    <property type="term" value="P:regulation of monoatomic ion transport"/>
    <property type="evidence" value="ECO:0007669"/>
    <property type="project" value="InterPro"/>
</dbReference>
<keyword evidence="12" id="KW-0325">Glycoprotein</keyword>
<feature type="domain" description="Ig-like" evidence="16">
    <location>
        <begin position="388"/>
        <end position="483"/>
    </location>
</feature>
<dbReference type="EMBL" id="CP026243">
    <property type="protein sequence ID" value="AWO96788.1"/>
    <property type="molecule type" value="Genomic_DNA"/>
</dbReference>
<dbReference type="SMART" id="SM00409">
    <property type="entry name" value="IG"/>
    <property type="match status" value="7"/>
</dbReference>
<keyword evidence="4" id="KW-0813">Transport</keyword>
<dbReference type="FunFam" id="2.60.40.10:FF:000719">
    <property type="entry name" value="nephrin isoform X1"/>
    <property type="match status" value="1"/>
</dbReference>
<feature type="region of interest" description="Disordered" evidence="14">
    <location>
        <begin position="1314"/>
        <end position="1381"/>
    </location>
</feature>
<dbReference type="GO" id="GO:0006811">
    <property type="term" value="P:monoatomic ion transport"/>
    <property type="evidence" value="ECO:0007669"/>
    <property type="project" value="UniProtKB-KW"/>
</dbReference>
<dbReference type="InterPro" id="IPR036116">
    <property type="entry name" value="FN3_sf"/>
</dbReference>
<keyword evidence="19" id="KW-1185">Reference proteome</keyword>
<dbReference type="Gene3D" id="2.60.40.10">
    <property type="entry name" value="Immunoglobulins"/>
    <property type="match status" value="10"/>
</dbReference>
<feature type="domain" description="Ig-like" evidence="16">
    <location>
        <begin position="292"/>
        <end position="383"/>
    </location>
</feature>
<evidence type="ECO:0000256" key="14">
    <source>
        <dbReference type="SAM" id="MobiDB-lite"/>
    </source>
</evidence>
<dbReference type="STRING" id="52904.ENSSMAP00000001073"/>
<feature type="domain" description="Ig-like" evidence="16">
    <location>
        <begin position="871"/>
        <end position="967"/>
    </location>
</feature>
<evidence type="ECO:0000313" key="18">
    <source>
        <dbReference type="EMBL" id="AWO96788.1"/>
    </source>
</evidence>
<dbReference type="InterPro" id="IPR013098">
    <property type="entry name" value="Ig_I-set"/>
</dbReference>
<evidence type="ECO:0000256" key="1">
    <source>
        <dbReference type="ARBA" id="ARBA00004479"/>
    </source>
</evidence>
<protein>
    <submittedName>
        <fullName evidence="18">Putative nephrin</fullName>
    </submittedName>
</protein>
<evidence type="ECO:0000256" key="9">
    <source>
        <dbReference type="ARBA" id="ARBA00023065"/>
    </source>
</evidence>
<keyword evidence="10 15" id="KW-0472">Membrane</keyword>
<keyword evidence="7" id="KW-0677">Repeat</keyword>
<dbReference type="InterPro" id="IPR003599">
    <property type="entry name" value="Ig_sub"/>
</dbReference>
<evidence type="ECO:0000256" key="5">
    <source>
        <dbReference type="ARBA" id="ARBA00022692"/>
    </source>
</evidence>
<organism evidence="18 19">
    <name type="scientific">Scophthalmus maximus</name>
    <name type="common">Turbot</name>
    <name type="synonym">Psetta maxima</name>
    <dbReference type="NCBI Taxonomy" id="52904"/>
    <lineage>
        <taxon>Eukaryota</taxon>
        <taxon>Metazoa</taxon>
        <taxon>Chordata</taxon>
        <taxon>Craniata</taxon>
        <taxon>Vertebrata</taxon>
        <taxon>Euteleostomi</taxon>
        <taxon>Actinopterygii</taxon>
        <taxon>Neopterygii</taxon>
        <taxon>Teleostei</taxon>
        <taxon>Neoteleostei</taxon>
        <taxon>Acanthomorphata</taxon>
        <taxon>Carangaria</taxon>
        <taxon>Pleuronectiformes</taxon>
        <taxon>Pleuronectoidei</taxon>
        <taxon>Scophthalmidae</taxon>
        <taxon>Scophthalmus</taxon>
    </lineage>
</organism>
<feature type="compositionally biased region" description="Polar residues" evidence="14">
    <location>
        <begin position="1333"/>
        <end position="1343"/>
    </location>
</feature>
<dbReference type="PROSITE" id="PS50853">
    <property type="entry name" value="FN3"/>
    <property type="match status" value="1"/>
</dbReference>
<feature type="domain" description="Ig-like" evidence="16">
    <location>
        <begin position="587"/>
        <end position="682"/>
    </location>
</feature>
<feature type="transmembrane region" description="Helical" evidence="15">
    <location>
        <begin position="1093"/>
        <end position="1116"/>
    </location>
</feature>
<keyword evidence="9" id="KW-0406">Ion transport</keyword>
<dbReference type="GO" id="GO:0016020">
    <property type="term" value="C:membrane"/>
    <property type="evidence" value="ECO:0007669"/>
    <property type="project" value="UniProtKB-SubCell"/>
</dbReference>
<feature type="compositionally biased region" description="Basic and acidic residues" evidence="14">
    <location>
        <begin position="1323"/>
        <end position="1332"/>
    </location>
</feature>
<dbReference type="CDD" id="cd00063">
    <property type="entry name" value="FN3"/>
    <property type="match status" value="1"/>
</dbReference>
<dbReference type="SMART" id="SM00060">
    <property type="entry name" value="FN3"/>
    <property type="match status" value="1"/>
</dbReference>
<dbReference type="SUPFAM" id="SSF48726">
    <property type="entry name" value="Immunoglobulin"/>
    <property type="match status" value="9"/>
</dbReference>
<dbReference type="InterPro" id="IPR036179">
    <property type="entry name" value="Ig-like_dom_sf"/>
</dbReference>
<comment type="similarity">
    <text evidence="3">Belongs to the immunoglobulin superfamily.</text>
</comment>
<evidence type="ECO:0000256" key="2">
    <source>
        <dbReference type="ARBA" id="ARBA00005948"/>
    </source>
</evidence>
<dbReference type="SMART" id="SM00408">
    <property type="entry name" value="IGc2"/>
    <property type="match status" value="6"/>
</dbReference>
<dbReference type="InterPro" id="IPR003598">
    <property type="entry name" value="Ig_sub2"/>
</dbReference>
<keyword evidence="11" id="KW-1015">Disulfide bond</keyword>
<gene>
    <name evidence="18" type="ORF">SMAX5B_012116</name>
</gene>
<evidence type="ECO:0000256" key="11">
    <source>
        <dbReference type="ARBA" id="ARBA00023157"/>
    </source>
</evidence>
<keyword evidence="6" id="KW-0732">Signal</keyword>
<accession>A0A2U9AYU5</accession>
<feature type="domain" description="Ig-like" evidence="16">
    <location>
        <begin position="72"/>
        <end position="176"/>
    </location>
</feature>
<feature type="compositionally biased region" description="Polar residues" evidence="14">
    <location>
        <begin position="1350"/>
        <end position="1381"/>
    </location>
</feature>
<evidence type="ECO:0000313" key="19">
    <source>
        <dbReference type="Proteomes" id="UP000246464"/>
    </source>
</evidence>
<keyword evidence="13" id="KW-0393">Immunoglobulin domain</keyword>
<reference evidence="18 19" key="1">
    <citation type="submission" date="2017-12" db="EMBL/GenBank/DDBJ databases">
        <title>Integrating genomic resources of turbot (Scophthalmus maximus) in depth evaluation of genetic and physical mapping variation across individuals.</title>
        <authorList>
            <person name="Martinez P."/>
        </authorList>
    </citation>
    <scope>NUCLEOTIDE SEQUENCE [LARGE SCALE GENOMIC DNA]</scope>
</reference>
<dbReference type="Pfam" id="PF13927">
    <property type="entry name" value="Ig_3"/>
    <property type="match status" value="2"/>
</dbReference>
<dbReference type="GO" id="GO:0099106">
    <property type="term" value="F:ion channel regulator activity"/>
    <property type="evidence" value="ECO:0007669"/>
    <property type="project" value="InterPro"/>
</dbReference>
<keyword evidence="8 15" id="KW-1133">Transmembrane helix</keyword>
<dbReference type="Pfam" id="PF00041">
    <property type="entry name" value="fn3"/>
    <property type="match status" value="1"/>
</dbReference>
<keyword evidence="5 15" id="KW-0812">Transmembrane</keyword>
<feature type="region of interest" description="Disordered" evidence="14">
    <location>
        <begin position="1126"/>
        <end position="1162"/>
    </location>
</feature>
<feature type="domain" description="Ig-like" evidence="16">
    <location>
        <begin position="777"/>
        <end position="862"/>
    </location>
</feature>
<feature type="transmembrane region" description="Helical" evidence="15">
    <location>
        <begin position="1421"/>
        <end position="1444"/>
    </location>
</feature>
<dbReference type="InterPro" id="IPR007110">
    <property type="entry name" value="Ig-like_dom"/>
</dbReference>
<dbReference type="InterPro" id="IPR000272">
    <property type="entry name" value="Ion-transport_regulator_FXYD"/>
</dbReference>
<dbReference type="InterPro" id="IPR051275">
    <property type="entry name" value="Cell_adhesion_signaling"/>
</dbReference>
<comment type="subcellular location">
    <subcellularLocation>
        <location evidence="1">Membrane</location>
        <topology evidence="1">Single-pass type I membrane protein</topology>
    </subcellularLocation>
</comment>
<name>A0A2U9AYU5_SCOMX</name>
<feature type="domain" description="Fibronectin type-III" evidence="17">
    <location>
        <begin position="976"/>
        <end position="1071"/>
    </location>
</feature>
<dbReference type="CDD" id="cd20323">
    <property type="entry name" value="FXYD_FXYD5"/>
    <property type="match status" value="1"/>
</dbReference>
<dbReference type="SUPFAM" id="SSF49265">
    <property type="entry name" value="Fibronectin type III"/>
    <property type="match status" value="1"/>
</dbReference>
<dbReference type="Proteomes" id="UP000246464">
    <property type="component" value="Chromosome 1"/>
</dbReference>
<dbReference type="InterPro" id="IPR013162">
    <property type="entry name" value="CD80_C2-set"/>
</dbReference>
<dbReference type="Pfam" id="PF08205">
    <property type="entry name" value="C2-set_2"/>
    <property type="match status" value="4"/>
</dbReference>
<dbReference type="Pfam" id="PF02038">
    <property type="entry name" value="ATP1G1_PLM_MAT8"/>
    <property type="match status" value="1"/>
</dbReference>
<dbReference type="Gene3D" id="1.20.5.780">
    <property type="entry name" value="Single helix bin"/>
    <property type="match status" value="1"/>
</dbReference>
<dbReference type="Pfam" id="PF07679">
    <property type="entry name" value="I-set"/>
    <property type="match status" value="2"/>
</dbReference>
<feature type="domain" description="Ig-like" evidence="16">
    <location>
        <begin position="187"/>
        <end position="283"/>
    </location>
</feature>
<dbReference type="PANTHER" id="PTHR11640:SF31">
    <property type="entry name" value="IRREGULAR CHIASM C-ROUGHEST PROTEIN-RELATED"/>
    <property type="match status" value="1"/>
</dbReference>
<evidence type="ECO:0000256" key="4">
    <source>
        <dbReference type="ARBA" id="ARBA00022448"/>
    </source>
</evidence>
<feature type="transmembrane region" description="Helical" evidence="15">
    <location>
        <begin position="60"/>
        <end position="79"/>
    </location>
</feature>
<evidence type="ECO:0000259" key="17">
    <source>
        <dbReference type="PROSITE" id="PS50853"/>
    </source>
</evidence>
<evidence type="ECO:0000256" key="7">
    <source>
        <dbReference type="ARBA" id="ARBA00022737"/>
    </source>
</evidence>
<dbReference type="PROSITE" id="PS50835">
    <property type="entry name" value="IG_LIKE"/>
    <property type="match status" value="9"/>
</dbReference>
<evidence type="ECO:0000256" key="15">
    <source>
        <dbReference type="SAM" id="Phobius"/>
    </source>
</evidence>
<feature type="compositionally biased region" description="Polar residues" evidence="14">
    <location>
        <begin position="1144"/>
        <end position="1155"/>
    </location>
</feature>
<feature type="domain" description="Ig-like" evidence="16">
    <location>
        <begin position="488"/>
        <end position="575"/>
    </location>
</feature>
<evidence type="ECO:0000259" key="16">
    <source>
        <dbReference type="PROSITE" id="PS50835"/>
    </source>
</evidence>
<proteinExistence type="inferred from homology"/>
<evidence type="ECO:0000256" key="12">
    <source>
        <dbReference type="ARBA" id="ARBA00023180"/>
    </source>
</evidence>
<evidence type="ECO:0000256" key="13">
    <source>
        <dbReference type="ARBA" id="ARBA00023319"/>
    </source>
</evidence>